<evidence type="ECO:0000259" key="4">
    <source>
        <dbReference type="PROSITE" id="PS50995"/>
    </source>
</evidence>
<dbReference type="InterPro" id="IPR023187">
    <property type="entry name" value="Tscrpt_reg_MarR-type_CS"/>
</dbReference>
<dbReference type="Gene3D" id="1.10.10.10">
    <property type="entry name" value="Winged helix-like DNA-binding domain superfamily/Winged helix DNA-binding domain"/>
    <property type="match status" value="1"/>
</dbReference>
<dbReference type="EMBL" id="OBQK01000007">
    <property type="protein sequence ID" value="SOC56410.1"/>
    <property type="molecule type" value="Genomic_DNA"/>
</dbReference>
<dbReference type="InterPro" id="IPR011991">
    <property type="entry name" value="ArsR-like_HTH"/>
</dbReference>
<feature type="domain" description="HTH marR-type" evidence="4">
    <location>
        <begin position="1"/>
        <end position="139"/>
    </location>
</feature>
<dbReference type="RefSeq" id="WP_097188508.1">
    <property type="nucleotide sequence ID" value="NZ_OBQK01000007.1"/>
</dbReference>
<dbReference type="AlphaFoldDB" id="A0A285VQR4"/>
<keyword evidence="2 5" id="KW-0238">DNA-binding</keyword>
<protein>
    <submittedName>
        <fullName evidence="5">DNA-binding transcriptional regulator, MarR family</fullName>
    </submittedName>
</protein>
<dbReference type="Proteomes" id="UP000219688">
    <property type="component" value="Unassembled WGS sequence"/>
</dbReference>
<keyword evidence="1" id="KW-0805">Transcription regulation</keyword>
<evidence type="ECO:0000313" key="6">
    <source>
        <dbReference type="Proteomes" id="UP000219688"/>
    </source>
</evidence>
<dbReference type="InterPro" id="IPR001845">
    <property type="entry name" value="HTH_ArsR_DNA-bd_dom"/>
</dbReference>
<dbReference type="GO" id="GO:0003700">
    <property type="term" value="F:DNA-binding transcription factor activity"/>
    <property type="evidence" value="ECO:0007669"/>
    <property type="project" value="InterPro"/>
</dbReference>
<keyword evidence="3" id="KW-0804">Transcription</keyword>
<sequence>MPASDPDDIASLAHAVRISCMRVARRVRFDADNTVAPHLFSVLARLAEEPRTVGELACIEKVSAPSMSRAVAQLVEPGLVERHSDEHDGRLVRLSLTDAGREVVRTERARRDAWMTERLEGLSAEERDVLRRATAILESVVDL</sequence>
<evidence type="ECO:0000256" key="1">
    <source>
        <dbReference type="ARBA" id="ARBA00023015"/>
    </source>
</evidence>
<name>A0A285VQR4_9MICO</name>
<evidence type="ECO:0000256" key="2">
    <source>
        <dbReference type="ARBA" id="ARBA00023125"/>
    </source>
</evidence>
<evidence type="ECO:0000256" key="3">
    <source>
        <dbReference type="ARBA" id="ARBA00023163"/>
    </source>
</evidence>
<dbReference type="SUPFAM" id="SSF46785">
    <property type="entry name" value="Winged helix' DNA-binding domain"/>
    <property type="match status" value="1"/>
</dbReference>
<evidence type="ECO:0000313" key="5">
    <source>
        <dbReference type="EMBL" id="SOC56410.1"/>
    </source>
</evidence>
<dbReference type="GO" id="GO:0003677">
    <property type="term" value="F:DNA binding"/>
    <property type="evidence" value="ECO:0007669"/>
    <property type="project" value="UniProtKB-KW"/>
</dbReference>
<dbReference type="InterPro" id="IPR052526">
    <property type="entry name" value="HTH-type_Bedaq_tolerance"/>
</dbReference>
<dbReference type="CDD" id="cd00090">
    <property type="entry name" value="HTH_ARSR"/>
    <property type="match status" value="1"/>
</dbReference>
<dbReference type="Pfam" id="PF12802">
    <property type="entry name" value="MarR_2"/>
    <property type="match status" value="1"/>
</dbReference>
<accession>A0A285VQR4</accession>
<dbReference type="InterPro" id="IPR000835">
    <property type="entry name" value="HTH_MarR-typ"/>
</dbReference>
<dbReference type="SMART" id="SM00347">
    <property type="entry name" value="HTH_MARR"/>
    <property type="match status" value="1"/>
</dbReference>
<proteinExistence type="predicted"/>
<dbReference type="PANTHER" id="PTHR39515">
    <property type="entry name" value="CONSERVED PROTEIN"/>
    <property type="match status" value="1"/>
</dbReference>
<dbReference type="PANTHER" id="PTHR39515:SF2">
    <property type="entry name" value="HTH-TYPE TRANSCRIPTIONAL REGULATOR RV0880"/>
    <property type="match status" value="1"/>
</dbReference>
<dbReference type="InterPro" id="IPR036390">
    <property type="entry name" value="WH_DNA-bd_sf"/>
</dbReference>
<gene>
    <name evidence="5" type="ORF">SAMN05421879_107169</name>
</gene>
<dbReference type="OrthoDB" id="9804055at2"/>
<dbReference type="SMART" id="SM00418">
    <property type="entry name" value="HTH_ARSR"/>
    <property type="match status" value="1"/>
</dbReference>
<dbReference type="PROSITE" id="PS01117">
    <property type="entry name" value="HTH_MARR_1"/>
    <property type="match status" value="1"/>
</dbReference>
<keyword evidence="6" id="KW-1185">Reference proteome</keyword>
<reference evidence="6" key="1">
    <citation type="submission" date="2017-08" db="EMBL/GenBank/DDBJ databases">
        <authorList>
            <person name="Varghese N."/>
            <person name="Submissions S."/>
        </authorList>
    </citation>
    <scope>NUCLEOTIDE SEQUENCE [LARGE SCALE GENOMIC DNA]</scope>
    <source>
        <strain evidence="6">USBA17B2</strain>
    </source>
</reference>
<dbReference type="PROSITE" id="PS50995">
    <property type="entry name" value="HTH_MARR_2"/>
    <property type="match status" value="1"/>
</dbReference>
<dbReference type="InterPro" id="IPR036388">
    <property type="entry name" value="WH-like_DNA-bd_sf"/>
</dbReference>
<organism evidence="5 6">
    <name type="scientific">Ornithinimicrobium cerasi</name>
    <dbReference type="NCBI Taxonomy" id="2248773"/>
    <lineage>
        <taxon>Bacteria</taxon>
        <taxon>Bacillati</taxon>
        <taxon>Actinomycetota</taxon>
        <taxon>Actinomycetes</taxon>
        <taxon>Micrococcales</taxon>
        <taxon>Ornithinimicrobiaceae</taxon>
        <taxon>Ornithinimicrobium</taxon>
    </lineage>
</organism>